<evidence type="ECO:0000313" key="8">
    <source>
        <dbReference type="Proteomes" id="UP000462055"/>
    </source>
</evidence>
<feature type="active site" description="Acyl-thioester intermediate" evidence="4">
    <location>
        <position position="135"/>
    </location>
</feature>
<gene>
    <name evidence="7" type="ORF">F8568_037050</name>
</gene>
<dbReference type="EMBL" id="WBMS02000042">
    <property type="protein sequence ID" value="MWA05869.1"/>
    <property type="molecule type" value="Genomic_DNA"/>
</dbReference>
<dbReference type="GO" id="GO:0016747">
    <property type="term" value="F:acyltransferase activity, transferring groups other than amino-acyl groups"/>
    <property type="evidence" value="ECO:0007669"/>
    <property type="project" value="InterPro"/>
</dbReference>
<keyword evidence="3" id="KW-0012">Acyltransferase</keyword>
<dbReference type="GO" id="GO:0030639">
    <property type="term" value="P:polyketide biosynthetic process"/>
    <property type="evidence" value="ECO:0007669"/>
    <property type="project" value="TreeGrafter"/>
</dbReference>
<dbReference type="SUPFAM" id="SSF53901">
    <property type="entry name" value="Thiolase-like"/>
    <property type="match status" value="1"/>
</dbReference>
<dbReference type="Proteomes" id="UP000462055">
    <property type="component" value="Unassembled WGS sequence"/>
</dbReference>
<evidence type="ECO:0000259" key="6">
    <source>
        <dbReference type="Pfam" id="PF02797"/>
    </source>
</evidence>
<dbReference type="InterPro" id="IPR011141">
    <property type="entry name" value="Polyketide_synthase_type-III"/>
</dbReference>
<evidence type="ECO:0000256" key="1">
    <source>
        <dbReference type="ARBA" id="ARBA00005531"/>
    </source>
</evidence>
<comment type="similarity">
    <text evidence="1">Belongs to the thiolase-like superfamily. Chalcone/stilbene synthases family.</text>
</comment>
<dbReference type="CDD" id="cd00831">
    <property type="entry name" value="CHS_like"/>
    <property type="match status" value="1"/>
</dbReference>
<keyword evidence="2" id="KW-0808">Transferase</keyword>
<dbReference type="PANTHER" id="PTHR11877">
    <property type="entry name" value="HYDROXYMETHYLGLUTARYL-COA SYNTHASE"/>
    <property type="match status" value="1"/>
</dbReference>
<comment type="caution">
    <text evidence="7">The sequence shown here is derived from an EMBL/GenBank/DDBJ whole genome shotgun (WGS) entry which is preliminary data.</text>
</comment>
<dbReference type="Pfam" id="PF00195">
    <property type="entry name" value="Chal_sti_synt_N"/>
    <property type="match status" value="1"/>
</dbReference>
<dbReference type="InterPro" id="IPR012328">
    <property type="entry name" value="Chalcone/stilbene_synt_C"/>
</dbReference>
<evidence type="ECO:0000256" key="3">
    <source>
        <dbReference type="ARBA" id="ARBA00023315"/>
    </source>
</evidence>
<protein>
    <submittedName>
        <fullName evidence="7">Type III polyketide synthase</fullName>
    </submittedName>
</protein>
<dbReference type="Pfam" id="PF02797">
    <property type="entry name" value="Chal_sti_synt_C"/>
    <property type="match status" value="1"/>
</dbReference>
<dbReference type="AlphaFoldDB" id="A0A6I4MT55"/>
<dbReference type="InterPro" id="IPR001099">
    <property type="entry name" value="Chalcone/stilbene_synt_N"/>
</dbReference>
<sequence>MRVLAVRTVLPEHRYDQRQITEAVVRTVRADRRLVERLHSATQVSGRNLALPIEDYDRLTDFTAANDTYIATGLDLAERAVRDALDGAGVEPGEVDHLVFCSSTGVATPSLDAALAQRAGLREDVRRLPVFGLGCAAGAAGLSRVHDYLRAWPEQVAVLVCAELCSLTVQRDDASMANLVGSGLFGDGAAAVVAAGDRRSARVRRPDGPGRGPRVVATASRLYPDTSRLMGWNVGEHGLRIRLAADLVDHVKATLADDVAAFLREHGLSPGEIASWVCHPGGPKVIETIAEAFGLDGGELDLTWESLRRAGNLSSVSVLNVLEETIARRPQPPGAPGVLMALGPGFSAEMLLLRW</sequence>
<dbReference type="Gene3D" id="3.40.47.10">
    <property type="match status" value="2"/>
</dbReference>
<proteinExistence type="inferred from homology"/>
<evidence type="ECO:0000259" key="5">
    <source>
        <dbReference type="Pfam" id="PF00195"/>
    </source>
</evidence>
<evidence type="ECO:0000256" key="4">
    <source>
        <dbReference type="PIRSR" id="PIRSR000451-1"/>
    </source>
</evidence>
<evidence type="ECO:0000256" key="2">
    <source>
        <dbReference type="ARBA" id="ARBA00022679"/>
    </source>
</evidence>
<evidence type="ECO:0000313" key="7">
    <source>
        <dbReference type="EMBL" id="MWA05869.1"/>
    </source>
</evidence>
<dbReference type="PIRSF" id="PIRSF000451">
    <property type="entry name" value="PKS_III"/>
    <property type="match status" value="1"/>
</dbReference>
<name>A0A6I4MT55_9ACTN</name>
<keyword evidence="8" id="KW-1185">Reference proteome</keyword>
<feature type="domain" description="Chalcone/stilbene synthase C-terminal" evidence="6">
    <location>
        <begin position="216"/>
        <end position="354"/>
    </location>
</feature>
<accession>A0A6I4MT55</accession>
<dbReference type="PANTHER" id="PTHR11877:SF99">
    <property type="entry name" value="1,3,6,8-TETRAHYDROXYNAPHTHALENE SYNTHASE"/>
    <property type="match status" value="1"/>
</dbReference>
<feature type="domain" description="Chalcone/stilbene synthase N-terminal" evidence="5">
    <location>
        <begin position="3"/>
        <end position="196"/>
    </location>
</feature>
<dbReference type="InterPro" id="IPR016039">
    <property type="entry name" value="Thiolase-like"/>
</dbReference>
<organism evidence="7 8">
    <name type="scientific">Actinomadura physcomitrii</name>
    <dbReference type="NCBI Taxonomy" id="2650748"/>
    <lineage>
        <taxon>Bacteria</taxon>
        <taxon>Bacillati</taxon>
        <taxon>Actinomycetota</taxon>
        <taxon>Actinomycetes</taxon>
        <taxon>Streptosporangiales</taxon>
        <taxon>Thermomonosporaceae</taxon>
        <taxon>Actinomadura</taxon>
    </lineage>
</organism>
<reference evidence="7" key="1">
    <citation type="submission" date="2019-12" db="EMBL/GenBank/DDBJ databases">
        <title>Actinomadura physcomitrii sp. nov., a novel actinomycete isolated from moss [Physcomitrium sphaericum (Ludw) Fuernr].</title>
        <authorList>
            <person name="Zhuang X."/>
        </authorList>
    </citation>
    <scope>NUCLEOTIDE SEQUENCE [LARGE SCALE GENOMIC DNA]</scope>
    <source>
        <strain evidence="7">LD22</strain>
    </source>
</reference>